<dbReference type="Proteomes" id="UP000036305">
    <property type="component" value="Unassembled WGS sequence"/>
</dbReference>
<proteinExistence type="predicted"/>
<dbReference type="EMBL" id="JCNZ01000022">
    <property type="protein sequence ID" value="EWF79790.1"/>
    <property type="molecule type" value="Genomic_DNA"/>
</dbReference>
<sequence length="86" mass="9303">MKNLIITITGIDAGDDSLPCHLYPTETCDTVSFNTSPGLNTETVRAVLYSLFEDACNVDYSQEDGSGSFIAIDSPPNPGCYEYSLK</sequence>
<organism evidence="1 3">
    <name type="scientific">Klebsiella michiganensis</name>
    <dbReference type="NCBI Taxonomy" id="1134687"/>
    <lineage>
        <taxon>Bacteria</taxon>
        <taxon>Pseudomonadati</taxon>
        <taxon>Pseudomonadota</taxon>
        <taxon>Gammaproteobacteria</taxon>
        <taxon>Enterobacterales</taxon>
        <taxon>Enterobacteriaceae</taxon>
        <taxon>Klebsiella/Raoultella group</taxon>
        <taxon>Klebsiella</taxon>
    </lineage>
</organism>
<dbReference type="AlphaFoldDB" id="A0A0J2GHV0"/>
<evidence type="ECO:0000313" key="2">
    <source>
        <dbReference type="EMBL" id="KLY22235.1"/>
    </source>
</evidence>
<protein>
    <submittedName>
        <fullName evidence="1">Uncharacterized protein</fullName>
    </submittedName>
</protein>
<comment type="caution">
    <text evidence="1">The sequence shown here is derived from an EMBL/GenBank/DDBJ whole genome shotgun (WGS) entry which is preliminary data.</text>
</comment>
<dbReference type="Proteomes" id="UP000020202">
    <property type="component" value="Unassembled WGS sequence"/>
</dbReference>
<dbReference type="EMBL" id="LEUS01000034">
    <property type="protein sequence ID" value="KLY22235.1"/>
    <property type="molecule type" value="Genomic_DNA"/>
</dbReference>
<dbReference type="RefSeq" id="WP_020803850.1">
    <property type="nucleotide sequence ID" value="NZ_CP056139.1"/>
</dbReference>
<gene>
    <name evidence="1" type="ORF">L373_05987</name>
    <name evidence="2" type="ORF">SK91_06167</name>
</gene>
<keyword evidence="4" id="KW-1185">Reference proteome</keyword>
<reference evidence="1 3" key="1">
    <citation type="submission" date="2014-01" db="EMBL/GenBank/DDBJ databases">
        <title>The Genome Sequence of Klebsiella oxytoca MGH 27.</title>
        <authorList>
            <consortium name="The Broad Institute Genomics Platform"/>
            <consortium name="The Broad Institute Genome Sequencing Center for Infectious Disease"/>
            <person name="Murphy C."/>
            <person name="Cosimi L."/>
            <person name="Cerqueira G."/>
            <person name="Feldgarden M."/>
            <person name="Earl A."/>
            <person name="Hung D."/>
            <person name="Onderdonk A.B."/>
            <person name="Ferraro M.J."/>
            <person name="Hooper D."/>
            <person name="Dekker J."/>
            <person name="O'Brien T."/>
            <person name="Huang S."/>
            <person name="Quan V."/>
            <person name="Ernst C."/>
            <person name="Delaney M."/>
            <person name="DuBois A."/>
            <person name="Kim D.S."/>
            <person name="Young S.K."/>
            <person name="Zeng Q."/>
            <person name="Gargeya S."/>
            <person name="Fitzgerald M."/>
            <person name="Abouelleil A."/>
            <person name="Alvarado L."/>
            <person name="Berlin A.M."/>
            <person name="Chapman S.B."/>
            <person name="Gainer-Dewar J."/>
            <person name="Goldberg J."/>
            <person name="Gnerre S."/>
            <person name="Griggs A."/>
            <person name="Gujja S."/>
            <person name="Hansen M."/>
            <person name="Howarth C."/>
            <person name="Imamovic A."/>
            <person name="Ireland A."/>
            <person name="Larimer J."/>
            <person name="McCowan C."/>
            <person name="Murphy C."/>
            <person name="Pearson M."/>
            <person name="Poon T.W."/>
            <person name="Priest M."/>
            <person name="Roberts A."/>
            <person name="Saif S."/>
            <person name="Shea T."/>
            <person name="Sykes S."/>
            <person name="Wortman J."/>
            <person name="Nusbaum C."/>
            <person name="Birren B."/>
        </authorList>
    </citation>
    <scope>NUCLEOTIDE SEQUENCE [LARGE SCALE GENOMIC DNA]</scope>
    <source>
        <strain evidence="1 3">MGH 27</strain>
    </source>
</reference>
<name>A0A0J2GHV0_9ENTR</name>
<evidence type="ECO:0000313" key="1">
    <source>
        <dbReference type="EMBL" id="EWF79790.1"/>
    </source>
</evidence>
<evidence type="ECO:0000313" key="3">
    <source>
        <dbReference type="Proteomes" id="UP000020202"/>
    </source>
</evidence>
<evidence type="ECO:0000313" key="4">
    <source>
        <dbReference type="Proteomes" id="UP000036305"/>
    </source>
</evidence>
<accession>A0A0J2GHV0</accession>
<reference evidence="2 4" key="2">
    <citation type="submission" date="2015-06" db="EMBL/GenBank/DDBJ databases">
        <title>The Genome Sequence of None.</title>
        <authorList>
            <consortium name="The Broad Institute Genomics Platform"/>
            <consortium name="The Broad Institute Genome Sequencing Center for Infectious Disease"/>
            <person name="Earl A.M."/>
            <person name="Onderdonk A.B."/>
            <person name="Kirby J."/>
            <person name="Ferraro M.J."/>
            <person name="Huang S."/>
            <person name="Spencer M."/>
            <person name="Fodor A."/>
            <person name="Hooper D."/>
            <person name="Dekker J."/>
            <person name="O'Brien T."/>
            <person name="Quan V."/>
            <person name="Gombosev A."/>
            <person name="Delaney M."/>
            <person name="DuBois A."/>
            <person name="Ernst C."/>
            <person name="Kim D.S."/>
            <person name="Rossman W."/>
            <person name="Gohs F."/>
            <person name="Petruso H."/>
            <person name="Nozar T."/>
            <person name="Mougeot F."/>
            <person name="Manson-McGuire A."/>
            <person name="Young S."/>
            <person name="Abouelleil A."/>
            <person name="Cao P."/>
            <person name="Chapman S.B."/>
            <person name="Griggs A."/>
            <person name="Priest M."/>
            <person name="Shea T."/>
            <person name="Wortman I."/>
            <person name="Wortman J.R."/>
            <person name="Nusbaum C."/>
            <person name="Birren B."/>
        </authorList>
    </citation>
    <scope>NUCLEOTIDE SEQUENCE [LARGE SCALE GENOMIC DNA]</scope>
    <source>
        <strain evidence="2 4">MGH87</strain>
    </source>
</reference>